<evidence type="ECO:0000256" key="6">
    <source>
        <dbReference type="ARBA" id="ARBA00023136"/>
    </source>
</evidence>
<gene>
    <name evidence="9" type="ordered locus">Plav_2891</name>
</gene>
<dbReference type="RefSeq" id="WP_012111814.1">
    <property type="nucleotide sequence ID" value="NC_009719.1"/>
</dbReference>
<comment type="similarity">
    <text evidence="2 7">Belongs to the ExbD/TolR family.</text>
</comment>
<comment type="subcellular location">
    <subcellularLocation>
        <location evidence="1">Cell membrane</location>
        <topology evidence="1">Single-pass membrane protein</topology>
    </subcellularLocation>
    <subcellularLocation>
        <location evidence="7">Cell membrane</location>
        <topology evidence="7">Single-pass type II membrane protein</topology>
    </subcellularLocation>
</comment>
<dbReference type="STRING" id="402881.Plav_2891"/>
<keyword evidence="6 8" id="KW-0472">Membrane</keyword>
<proteinExistence type="inferred from homology"/>
<dbReference type="EMBL" id="CP000774">
    <property type="protein sequence ID" value="ABS64498.1"/>
    <property type="molecule type" value="Genomic_DNA"/>
</dbReference>
<dbReference type="KEGG" id="pla:Plav_2891"/>
<dbReference type="InterPro" id="IPR003400">
    <property type="entry name" value="ExbD"/>
</dbReference>
<keyword evidence="4 7" id="KW-0812">Transmembrane</keyword>
<dbReference type="PANTHER" id="PTHR30558">
    <property type="entry name" value="EXBD MEMBRANE COMPONENT OF PMF-DRIVEN MACROMOLECULE IMPORT SYSTEM"/>
    <property type="match status" value="1"/>
</dbReference>
<keyword evidence="10" id="KW-1185">Reference proteome</keyword>
<keyword evidence="5 8" id="KW-1133">Transmembrane helix</keyword>
<dbReference type="GO" id="GO:0022857">
    <property type="term" value="F:transmembrane transporter activity"/>
    <property type="evidence" value="ECO:0007669"/>
    <property type="project" value="InterPro"/>
</dbReference>
<dbReference type="GO" id="GO:0005886">
    <property type="term" value="C:plasma membrane"/>
    <property type="evidence" value="ECO:0007669"/>
    <property type="project" value="UniProtKB-SubCell"/>
</dbReference>
<dbReference type="eggNOG" id="COG0848">
    <property type="taxonomic scope" value="Bacteria"/>
</dbReference>
<evidence type="ECO:0000256" key="3">
    <source>
        <dbReference type="ARBA" id="ARBA00022475"/>
    </source>
</evidence>
<evidence type="ECO:0000256" key="8">
    <source>
        <dbReference type="SAM" id="Phobius"/>
    </source>
</evidence>
<dbReference type="Pfam" id="PF02472">
    <property type="entry name" value="ExbD"/>
    <property type="match status" value="1"/>
</dbReference>
<dbReference type="OrthoDB" id="8479241at2"/>
<evidence type="ECO:0000313" key="9">
    <source>
        <dbReference type="EMBL" id="ABS64498.1"/>
    </source>
</evidence>
<dbReference type="AlphaFoldDB" id="A7HX65"/>
<dbReference type="HOGENOM" id="CLU_085305_3_3_5"/>
<keyword evidence="7" id="KW-0813">Transport</keyword>
<accession>A7HX65</accession>
<dbReference type="GO" id="GO:0015031">
    <property type="term" value="P:protein transport"/>
    <property type="evidence" value="ECO:0007669"/>
    <property type="project" value="UniProtKB-KW"/>
</dbReference>
<dbReference type="PANTHER" id="PTHR30558:SF3">
    <property type="entry name" value="BIOPOLYMER TRANSPORT PROTEIN EXBD-RELATED"/>
    <property type="match status" value="1"/>
</dbReference>
<dbReference type="Proteomes" id="UP000006377">
    <property type="component" value="Chromosome"/>
</dbReference>
<organism evidence="9 10">
    <name type="scientific">Parvibaculum lavamentivorans (strain DS-1 / DSM 13023 / NCIMB 13966)</name>
    <dbReference type="NCBI Taxonomy" id="402881"/>
    <lineage>
        <taxon>Bacteria</taxon>
        <taxon>Pseudomonadati</taxon>
        <taxon>Pseudomonadota</taxon>
        <taxon>Alphaproteobacteria</taxon>
        <taxon>Hyphomicrobiales</taxon>
        <taxon>Parvibaculaceae</taxon>
        <taxon>Parvibaculum</taxon>
    </lineage>
</organism>
<evidence type="ECO:0000256" key="5">
    <source>
        <dbReference type="ARBA" id="ARBA00022989"/>
    </source>
</evidence>
<keyword evidence="7" id="KW-0653">Protein transport</keyword>
<evidence type="ECO:0000256" key="4">
    <source>
        <dbReference type="ARBA" id="ARBA00022692"/>
    </source>
</evidence>
<evidence type="ECO:0000256" key="1">
    <source>
        <dbReference type="ARBA" id="ARBA00004162"/>
    </source>
</evidence>
<evidence type="ECO:0000256" key="2">
    <source>
        <dbReference type="ARBA" id="ARBA00005811"/>
    </source>
</evidence>
<evidence type="ECO:0000313" key="10">
    <source>
        <dbReference type="Proteomes" id="UP000006377"/>
    </source>
</evidence>
<name>A7HX65_PARL1</name>
<feature type="transmembrane region" description="Helical" evidence="8">
    <location>
        <begin position="12"/>
        <end position="35"/>
    </location>
</feature>
<reference evidence="9 10" key="1">
    <citation type="journal article" date="2011" name="Stand. Genomic Sci.">
        <title>Complete genome sequence of Parvibaculum lavamentivorans type strain (DS-1(T)).</title>
        <authorList>
            <person name="Schleheck D."/>
            <person name="Weiss M."/>
            <person name="Pitluck S."/>
            <person name="Bruce D."/>
            <person name="Land M.L."/>
            <person name="Han S."/>
            <person name="Saunders E."/>
            <person name="Tapia R."/>
            <person name="Detter C."/>
            <person name="Brettin T."/>
            <person name="Han J."/>
            <person name="Woyke T."/>
            <person name="Goodwin L."/>
            <person name="Pennacchio L."/>
            <person name="Nolan M."/>
            <person name="Cook A.M."/>
            <person name="Kjelleberg S."/>
            <person name="Thomas T."/>
        </authorList>
    </citation>
    <scope>NUCLEOTIDE SEQUENCE [LARGE SCALE GENOMIC DNA]</scope>
    <source>
        <strain evidence="10">DS-1 / DSM 13023 / NCIMB 13966</strain>
    </source>
</reference>
<protein>
    <submittedName>
        <fullName evidence="9">Biopolymer transport protein ExbD/TolR</fullName>
    </submittedName>
</protein>
<sequence length="135" mass="14686">MFEEPVRRRGMASLTPLIDVVFLLLIFFMLTTSFMQTQSLSVVTPAPSADELPTDARVVEIWLMGDGTLRLDGKPVERTALTASLREAIGERKDMTVTILAEKGSRTQALVAAVEAARQSGAKAVGTARVEKIRP</sequence>
<keyword evidence="3" id="KW-1003">Cell membrane</keyword>
<evidence type="ECO:0000256" key="7">
    <source>
        <dbReference type="RuleBase" id="RU003879"/>
    </source>
</evidence>
<dbReference type="Gene3D" id="3.30.420.270">
    <property type="match status" value="1"/>
</dbReference>